<evidence type="ECO:0000259" key="1">
    <source>
        <dbReference type="PROSITE" id="PS51819"/>
    </source>
</evidence>
<name>A0A4R7I316_9ACTN</name>
<dbReference type="OrthoDB" id="5242400at2"/>
<keyword evidence="2" id="KW-0456">Lyase</keyword>
<dbReference type="GO" id="GO:0051213">
    <property type="term" value="F:dioxygenase activity"/>
    <property type="evidence" value="ECO:0007669"/>
    <property type="project" value="UniProtKB-KW"/>
</dbReference>
<dbReference type="GO" id="GO:0016829">
    <property type="term" value="F:lyase activity"/>
    <property type="evidence" value="ECO:0007669"/>
    <property type="project" value="UniProtKB-KW"/>
</dbReference>
<feature type="domain" description="VOC" evidence="1">
    <location>
        <begin position="11"/>
        <end position="140"/>
    </location>
</feature>
<sequence>MNPTADVQWQGLNHLALITNDMDATVRFWHGVLGAPLVATVATDTFRHYFFSFGPTSSVAFFEYIGRRSEMVAKPAGVFDPRAGQFDHLSMDLPDEAALLALRERLHDAGSEVTDVVDHGLMRSIYFTDPNGIALEASWWQNDPTADEPDFVDERFFQDPNPVDAVLELREGGLRSLPTTVLVDDPQPV</sequence>
<proteinExistence type="predicted"/>
<evidence type="ECO:0000313" key="3">
    <source>
        <dbReference type="Proteomes" id="UP000294558"/>
    </source>
</evidence>
<reference evidence="2 3" key="1">
    <citation type="submission" date="2019-03" db="EMBL/GenBank/DDBJ databases">
        <title>Sequencing the genomes of 1000 actinobacteria strains.</title>
        <authorList>
            <person name="Klenk H.-P."/>
        </authorList>
    </citation>
    <scope>NUCLEOTIDE SEQUENCE [LARGE SCALE GENOMIC DNA]</scope>
    <source>
        <strain evidence="2 3">DSM 18936</strain>
    </source>
</reference>
<dbReference type="Pfam" id="PF00903">
    <property type="entry name" value="Glyoxalase"/>
    <property type="match status" value="1"/>
</dbReference>
<dbReference type="InterPro" id="IPR037523">
    <property type="entry name" value="VOC_core"/>
</dbReference>
<dbReference type="InterPro" id="IPR029068">
    <property type="entry name" value="Glyas_Bleomycin-R_OHBP_Dase"/>
</dbReference>
<keyword evidence="2" id="KW-0560">Oxidoreductase</keyword>
<evidence type="ECO:0000313" key="2">
    <source>
        <dbReference type="EMBL" id="TDT18027.1"/>
    </source>
</evidence>
<comment type="caution">
    <text evidence="2">The sequence shown here is derived from an EMBL/GenBank/DDBJ whole genome shotgun (WGS) entry which is preliminary data.</text>
</comment>
<dbReference type="Proteomes" id="UP000294558">
    <property type="component" value="Unassembled WGS sequence"/>
</dbReference>
<dbReference type="SUPFAM" id="SSF54593">
    <property type="entry name" value="Glyoxalase/Bleomycin resistance protein/Dihydroxybiphenyl dioxygenase"/>
    <property type="match status" value="1"/>
</dbReference>
<gene>
    <name evidence="2" type="ORF">BDK89_3641</name>
</gene>
<dbReference type="RefSeq" id="WP_133870273.1">
    <property type="nucleotide sequence ID" value="NZ_SOAU01000001.1"/>
</dbReference>
<organism evidence="2 3">
    <name type="scientific">Ilumatobacter fluminis</name>
    <dbReference type="NCBI Taxonomy" id="467091"/>
    <lineage>
        <taxon>Bacteria</taxon>
        <taxon>Bacillati</taxon>
        <taxon>Actinomycetota</taxon>
        <taxon>Acidimicrobiia</taxon>
        <taxon>Acidimicrobiales</taxon>
        <taxon>Ilumatobacteraceae</taxon>
        <taxon>Ilumatobacter</taxon>
    </lineage>
</organism>
<keyword evidence="3" id="KW-1185">Reference proteome</keyword>
<dbReference type="InterPro" id="IPR050383">
    <property type="entry name" value="GlyoxalaseI/FosfomycinResist"/>
</dbReference>
<dbReference type="PANTHER" id="PTHR21366:SF31">
    <property type="entry name" value="METALLOTHIOL TRANSFERASE FOSB"/>
    <property type="match status" value="1"/>
</dbReference>
<dbReference type="EMBL" id="SOAU01000001">
    <property type="protein sequence ID" value="TDT18027.1"/>
    <property type="molecule type" value="Genomic_DNA"/>
</dbReference>
<dbReference type="CDD" id="cd06587">
    <property type="entry name" value="VOC"/>
    <property type="match status" value="1"/>
</dbReference>
<dbReference type="AlphaFoldDB" id="A0A4R7I316"/>
<dbReference type="PROSITE" id="PS51819">
    <property type="entry name" value="VOC"/>
    <property type="match status" value="1"/>
</dbReference>
<protein>
    <submittedName>
        <fullName evidence="2">Catechol 2,3-dioxygenase-like lactoylglutathione lyase family enzyme</fullName>
    </submittedName>
</protein>
<dbReference type="Gene3D" id="3.10.180.10">
    <property type="entry name" value="2,3-Dihydroxybiphenyl 1,2-Dioxygenase, domain 1"/>
    <property type="match status" value="1"/>
</dbReference>
<dbReference type="InterPro" id="IPR004360">
    <property type="entry name" value="Glyas_Fos-R_dOase_dom"/>
</dbReference>
<keyword evidence="2" id="KW-0223">Dioxygenase</keyword>
<dbReference type="PANTHER" id="PTHR21366">
    <property type="entry name" value="GLYOXALASE FAMILY PROTEIN"/>
    <property type="match status" value="1"/>
</dbReference>
<accession>A0A4R7I316</accession>